<protein>
    <submittedName>
        <fullName evidence="2">Uncharacterized protein</fullName>
    </submittedName>
</protein>
<keyword evidence="1" id="KW-0472">Membrane</keyword>
<dbReference type="Proteomes" id="UP001178507">
    <property type="component" value="Unassembled WGS sequence"/>
</dbReference>
<keyword evidence="3" id="KW-1185">Reference proteome</keyword>
<gene>
    <name evidence="2" type="ORF">EVOR1521_LOCUS8027</name>
</gene>
<comment type="caution">
    <text evidence="2">The sequence shown here is derived from an EMBL/GenBank/DDBJ whole genome shotgun (WGS) entry which is preliminary data.</text>
</comment>
<dbReference type="EMBL" id="CAUJNA010000668">
    <property type="protein sequence ID" value="CAJ1379944.1"/>
    <property type="molecule type" value="Genomic_DNA"/>
</dbReference>
<organism evidence="2 3">
    <name type="scientific">Effrenium voratum</name>
    <dbReference type="NCBI Taxonomy" id="2562239"/>
    <lineage>
        <taxon>Eukaryota</taxon>
        <taxon>Sar</taxon>
        <taxon>Alveolata</taxon>
        <taxon>Dinophyceae</taxon>
        <taxon>Suessiales</taxon>
        <taxon>Symbiodiniaceae</taxon>
        <taxon>Effrenium</taxon>
    </lineage>
</organism>
<keyword evidence="1" id="KW-1133">Transmembrane helix</keyword>
<evidence type="ECO:0000256" key="1">
    <source>
        <dbReference type="SAM" id="Phobius"/>
    </source>
</evidence>
<reference evidence="2" key="1">
    <citation type="submission" date="2023-08" db="EMBL/GenBank/DDBJ databases">
        <authorList>
            <person name="Chen Y."/>
            <person name="Shah S."/>
            <person name="Dougan E. K."/>
            <person name="Thang M."/>
            <person name="Chan C."/>
        </authorList>
    </citation>
    <scope>NUCLEOTIDE SEQUENCE</scope>
</reference>
<dbReference type="AlphaFoldDB" id="A0AA36I2N9"/>
<sequence length="225" mass="24417">MVAAAAMAAAPAKATAIGIKLTAVEAVAQENIRGVKFHWAARSNTSCSASMGSVRPEDLSGVSLMLRCDTMAQLPAPAARQDPSGNVHLDNLRLAGARYGVFSTFACNKLELEWPTLMACPPCHPQDFAIQRTPCQEGQWRTVTFKLMRPCLGGMQAPPGYQETCDGKDVKSIVTHAGETVRQKYPLRALTFASVTVLLGCVLLCYATFLHRTKYRHLYMQDGGL</sequence>
<proteinExistence type="predicted"/>
<evidence type="ECO:0000313" key="2">
    <source>
        <dbReference type="EMBL" id="CAJ1379944.1"/>
    </source>
</evidence>
<accession>A0AA36I2N9</accession>
<feature type="transmembrane region" description="Helical" evidence="1">
    <location>
        <begin position="189"/>
        <end position="210"/>
    </location>
</feature>
<name>A0AA36I2N9_9DINO</name>
<evidence type="ECO:0000313" key="3">
    <source>
        <dbReference type="Proteomes" id="UP001178507"/>
    </source>
</evidence>
<keyword evidence="1" id="KW-0812">Transmembrane</keyword>